<sequence>EEIPQILGRGLLTSIRIHGGIGKATEVCDLMHERGVSVWKSSEQHVGITPPLHTDAEQIIKGVKILASVIDSLFEKHIDR</sequence>
<dbReference type="SUPFAM" id="SSF53383">
    <property type="entry name" value="PLP-dependent transferases"/>
    <property type="match status" value="1"/>
</dbReference>
<feature type="non-terminal residue" evidence="1">
    <location>
        <position position="1"/>
    </location>
</feature>
<reference evidence="1" key="2">
    <citation type="journal article" date="2017" name="J. Med. Entomol.">
        <title>Transcriptome Analysis of the Triatoma infestans (Hemiptera: Reduviidae) Integument.</title>
        <authorList>
            <person name="Calderon-Fernandez G.M."/>
            <person name="Moriconi D.E."/>
            <person name="Dulbecco A.B."/>
            <person name="Juarez M.P."/>
        </authorList>
    </citation>
    <scope>NUCLEOTIDE SEQUENCE</scope>
    <source>
        <strain evidence="1">Int1</strain>
        <tissue evidence="1">Integument</tissue>
    </source>
</reference>
<dbReference type="AlphaFoldDB" id="A0A170VWF7"/>
<keyword evidence="1" id="KW-0808">Transferase</keyword>
<accession>A0A170VWF7</accession>
<organism evidence="1">
    <name type="scientific">Triatoma infestans</name>
    <name type="common">Assassin bug</name>
    <dbReference type="NCBI Taxonomy" id="30076"/>
    <lineage>
        <taxon>Eukaryota</taxon>
        <taxon>Metazoa</taxon>
        <taxon>Ecdysozoa</taxon>
        <taxon>Arthropoda</taxon>
        <taxon>Hexapoda</taxon>
        <taxon>Insecta</taxon>
        <taxon>Pterygota</taxon>
        <taxon>Neoptera</taxon>
        <taxon>Paraneoptera</taxon>
        <taxon>Hemiptera</taxon>
        <taxon>Heteroptera</taxon>
        <taxon>Panheteroptera</taxon>
        <taxon>Cimicomorpha</taxon>
        <taxon>Reduviidae</taxon>
        <taxon>Triatominae</taxon>
        <taxon>Triatoma</taxon>
    </lineage>
</organism>
<reference evidence="1" key="1">
    <citation type="submission" date="2016-04" db="EMBL/GenBank/DDBJ databases">
        <authorList>
            <person name="Calderon-Fernandez G.M.Sr."/>
        </authorList>
    </citation>
    <scope>NUCLEOTIDE SEQUENCE</scope>
    <source>
        <strain evidence="1">Int1</strain>
        <tissue evidence="1">Integument</tissue>
    </source>
</reference>
<dbReference type="InterPro" id="IPR015424">
    <property type="entry name" value="PyrdxlP-dep_Trfase"/>
</dbReference>
<name>A0A170VWF7_TRIIF</name>
<proteinExistence type="predicted"/>
<dbReference type="EMBL" id="GEMB01006344">
    <property type="protein sequence ID" value="JAR96994.1"/>
    <property type="molecule type" value="Transcribed_RNA"/>
</dbReference>
<dbReference type="Gene3D" id="3.90.1150.10">
    <property type="entry name" value="Aspartate Aminotransferase, domain 1"/>
    <property type="match status" value="1"/>
</dbReference>
<protein>
    <submittedName>
        <fullName evidence="1">Ornithine aminotransferase, mitochondrial-like protein</fullName>
    </submittedName>
</protein>
<evidence type="ECO:0000313" key="1">
    <source>
        <dbReference type="EMBL" id="JAR96994.1"/>
    </source>
</evidence>
<keyword evidence="1" id="KW-0032">Aminotransferase</keyword>
<dbReference type="GO" id="GO:0008483">
    <property type="term" value="F:transaminase activity"/>
    <property type="evidence" value="ECO:0007669"/>
    <property type="project" value="UniProtKB-KW"/>
</dbReference>
<dbReference type="InterPro" id="IPR015422">
    <property type="entry name" value="PyrdxlP-dep_Trfase_small"/>
</dbReference>